<protein>
    <submittedName>
        <fullName evidence="1">Uncharacterized protein</fullName>
    </submittedName>
</protein>
<proteinExistence type="predicted"/>
<dbReference type="AlphaFoldDB" id="A0A517VJF4"/>
<organism evidence="1 2">
    <name type="scientific">Gimesia algae</name>
    <dbReference type="NCBI Taxonomy" id="2527971"/>
    <lineage>
        <taxon>Bacteria</taxon>
        <taxon>Pseudomonadati</taxon>
        <taxon>Planctomycetota</taxon>
        <taxon>Planctomycetia</taxon>
        <taxon>Planctomycetales</taxon>
        <taxon>Planctomycetaceae</taxon>
        <taxon>Gimesia</taxon>
    </lineage>
</organism>
<gene>
    <name evidence="1" type="ORF">Pan161_48020</name>
</gene>
<evidence type="ECO:0000313" key="2">
    <source>
        <dbReference type="Proteomes" id="UP000316855"/>
    </source>
</evidence>
<reference evidence="1 2" key="1">
    <citation type="submission" date="2019-02" db="EMBL/GenBank/DDBJ databases">
        <title>Deep-cultivation of Planctomycetes and their phenomic and genomic characterization uncovers novel biology.</title>
        <authorList>
            <person name="Wiegand S."/>
            <person name="Jogler M."/>
            <person name="Boedeker C."/>
            <person name="Pinto D."/>
            <person name="Vollmers J."/>
            <person name="Rivas-Marin E."/>
            <person name="Kohn T."/>
            <person name="Peeters S.H."/>
            <person name="Heuer A."/>
            <person name="Rast P."/>
            <person name="Oberbeckmann S."/>
            <person name="Bunk B."/>
            <person name="Jeske O."/>
            <person name="Meyerdierks A."/>
            <person name="Storesund J.E."/>
            <person name="Kallscheuer N."/>
            <person name="Luecker S."/>
            <person name="Lage O.M."/>
            <person name="Pohl T."/>
            <person name="Merkel B.J."/>
            <person name="Hornburger P."/>
            <person name="Mueller R.-W."/>
            <person name="Bruemmer F."/>
            <person name="Labrenz M."/>
            <person name="Spormann A.M."/>
            <person name="Op den Camp H."/>
            <person name="Overmann J."/>
            <person name="Amann R."/>
            <person name="Jetten M.S.M."/>
            <person name="Mascher T."/>
            <person name="Medema M.H."/>
            <person name="Devos D.P."/>
            <person name="Kaster A.-K."/>
            <person name="Ovreas L."/>
            <person name="Rohde M."/>
            <person name="Galperin M.Y."/>
            <person name="Jogler C."/>
        </authorList>
    </citation>
    <scope>NUCLEOTIDE SEQUENCE [LARGE SCALE GENOMIC DNA]</scope>
    <source>
        <strain evidence="1 2">Pan161</strain>
    </source>
</reference>
<evidence type="ECO:0000313" key="1">
    <source>
        <dbReference type="EMBL" id="QDT93127.1"/>
    </source>
</evidence>
<sequence>MNYKKRESSSFPGSLKCKSHQNALINKKCEPIDELG</sequence>
<name>A0A517VJF4_9PLAN</name>
<keyword evidence="2" id="KW-1185">Reference proteome</keyword>
<dbReference type="KEGG" id="gax:Pan161_48020"/>
<dbReference type="Proteomes" id="UP000316855">
    <property type="component" value="Chromosome"/>
</dbReference>
<dbReference type="EMBL" id="CP036343">
    <property type="protein sequence ID" value="QDT93127.1"/>
    <property type="molecule type" value="Genomic_DNA"/>
</dbReference>
<accession>A0A517VJF4</accession>